<dbReference type="PANTHER" id="PTHR14096">
    <property type="entry name" value="APOLIPOPROTEIN L"/>
    <property type="match status" value="1"/>
</dbReference>
<dbReference type="Pfam" id="PF05461">
    <property type="entry name" value="ApoL"/>
    <property type="match status" value="1"/>
</dbReference>
<dbReference type="PANTHER" id="PTHR14096:SF57">
    <property type="entry name" value="APOLIPOPROTEIN L4"/>
    <property type="match status" value="1"/>
</dbReference>
<dbReference type="RefSeq" id="XP_016344118.1">
    <property type="nucleotide sequence ID" value="XM_016488632.1"/>
</dbReference>
<dbReference type="GO" id="GO:0005576">
    <property type="term" value="C:extracellular region"/>
    <property type="evidence" value="ECO:0007669"/>
    <property type="project" value="InterPro"/>
</dbReference>
<dbReference type="InterPro" id="IPR008405">
    <property type="entry name" value="ApoL"/>
</dbReference>
<dbReference type="OrthoDB" id="6146578at2759"/>
<sequence length="555" mass="61401">MGTREQLQELLSEYVEDTLICISTVRDFCDKQQKWSLQRETELDNMRDIKDRADQVSLKLDHVQRSENKVKALGQYLWSGLTQVTADSRYLELEKELGAVLKDTLEGLEKLDHFLDAVEKLTVTSLFVFTGRSFLPKGESPESVRSVITAARMASPLLIHFKRNAETFFLPSLNNLDVLAFQLDKYIRITEQICEKMEKKSKSVFWFEDIHRLKKGEPVVKFSLNLSEDSMQKMLDHLKQLCKIRMDQHTRLTFIFQEHAQRFIGVFSQRRSRMEQFLSDLEESAVQLDRMKMGASISTVAGSSVGIAGGVLSIVGLALAPVTAGVSLVLTLTGVGLGVTSGVNSVVTGITEAVVNSQQGKNAQNIFQRYMDDVGKILDCLEQASSEERLEGLDVVDMFGAGKLIARAGGVAKGIDVLVDAASAVKVLKSEEVIATAAKVGLQEAQSARSIPKLAADLPDIGQLAKGTPLALSKSARAGFITLNALFIGLDVLFICKDSISLAKGSKSEASQLIRSRAALWKSELEAWQKIHDSLCIGIWRFRKSQEVLEQLFLP</sequence>
<dbReference type="KEGG" id="sanh:107690330"/>
<keyword evidence="3" id="KW-1185">Reference proteome</keyword>
<dbReference type="GO" id="GO:0042157">
    <property type="term" value="P:lipoprotein metabolic process"/>
    <property type="evidence" value="ECO:0007669"/>
    <property type="project" value="InterPro"/>
</dbReference>
<evidence type="ECO:0000313" key="3">
    <source>
        <dbReference type="Proteomes" id="UP000472260"/>
    </source>
</evidence>
<organism evidence="2 3">
    <name type="scientific">Sinocyclocheilus anshuiensis</name>
    <dbReference type="NCBI Taxonomy" id="1608454"/>
    <lineage>
        <taxon>Eukaryota</taxon>
        <taxon>Metazoa</taxon>
        <taxon>Chordata</taxon>
        <taxon>Craniata</taxon>
        <taxon>Vertebrata</taxon>
        <taxon>Euteleostomi</taxon>
        <taxon>Actinopterygii</taxon>
        <taxon>Neopterygii</taxon>
        <taxon>Teleostei</taxon>
        <taxon>Ostariophysi</taxon>
        <taxon>Cypriniformes</taxon>
        <taxon>Cyprinidae</taxon>
        <taxon>Cyprininae</taxon>
        <taxon>Sinocyclocheilus</taxon>
    </lineage>
</organism>
<name>A0A671NV99_9TELE</name>
<reference evidence="2" key="1">
    <citation type="submission" date="2025-08" db="UniProtKB">
        <authorList>
            <consortium name="Ensembl"/>
        </authorList>
    </citation>
    <scope>IDENTIFICATION</scope>
</reference>
<protein>
    <submittedName>
        <fullName evidence="2">Apolipoprotein L4-like</fullName>
    </submittedName>
</protein>
<comment type="similarity">
    <text evidence="1">Belongs to the apolipoprotein L family.</text>
</comment>
<evidence type="ECO:0000256" key="1">
    <source>
        <dbReference type="ARBA" id="ARBA00010090"/>
    </source>
</evidence>
<dbReference type="AlphaFoldDB" id="A0A671NV99"/>
<gene>
    <name evidence="2" type="primary">LOC107690330</name>
</gene>
<dbReference type="Ensembl" id="ENSSANT00000051932.1">
    <property type="protein sequence ID" value="ENSSANP00000048852.1"/>
    <property type="gene ID" value="ENSSANG00000024547.1"/>
</dbReference>
<reference evidence="2" key="2">
    <citation type="submission" date="2025-09" db="UniProtKB">
        <authorList>
            <consortium name="Ensembl"/>
        </authorList>
    </citation>
    <scope>IDENTIFICATION</scope>
</reference>
<dbReference type="GO" id="GO:0016020">
    <property type="term" value="C:membrane"/>
    <property type="evidence" value="ECO:0007669"/>
    <property type="project" value="TreeGrafter"/>
</dbReference>
<dbReference type="Proteomes" id="UP000472260">
    <property type="component" value="Unassembled WGS sequence"/>
</dbReference>
<accession>A0A671NV99</accession>
<dbReference type="GeneID" id="107690330"/>
<evidence type="ECO:0000313" key="2">
    <source>
        <dbReference type="Ensembl" id="ENSSANP00000048852.1"/>
    </source>
</evidence>
<dbReference type="GO" id="GO:0008289">
    <property type="term" value="F:lipid binding"/>
    <property type="evidence" value="ECO:0007669"/>
    <property type="project" value="InterPro"/>
</dbReference>
<proteinExistence type="inferred from homology"/>
<dbReference type="GO" id="GO:0006869">
    <property type="term" value="P:lipid transport"/>
    <property type="evidence" value="ECO:0007669"/>
    <property type="project" value="InterPro"/>
</dbReference>